<dbReference type="Proteomes" id="UP000565262">
    <property type="component" value="Unassembled WGS sequence"/>
</dbReference>
<evidence type="ECO:0000313" key="3">
    <source>
        <dbReference type="Proteomes" id="UP000565262"/>
    </source>
</evidence>
<keyword evidence="1" id="KW-0732">Signal</keyword>
<comment type="caution">
    <text evidence="2">The sequence shown here is derived from an EMBL/GenBank/DDBJ whole genome shotgun (WGS) entry which is preliminary data.</text>
</comment>
<accession>A0A839ITZ0</accession>
<evidence type="ECO:0000313" key="2">
    <source>
        <dbReference type="EMBL" id="MBB1487949.1"/>
    </source>
</evidence>
<dbReference type="EMBL" id="JACJFM010000021">
    <property type="protein sequence ID" value="MBB1487949.1"/>
    <property type="molecule type" value="Genomic_DNA"/>
</dbReference>
<name>A0A839ITZ0_9GAMM</name>
<sequence>MQFLLLLSALTSSIAMAHSINLVCSQSDKQVSCKGGFSDGSEASNLPWEVISYDDQLLYQGHTSNRSEFSFQAPGEDFYILMDAGPGHVVELDITDIEQN</sequence>
<protein>
    <submittedName>
        <fullName evidence="2">Uncharacterized protein</fullName>
    </submittedName>
</protein>
<evidence type="ECO:0000256" key="1">
    <source>
        <dbReference type="SAM" id="SignalP"/>
    </source>
</evidence>
<reference evidence="2 3" key="1">
    <citation type="submission" date="2020-08" db="EMBL/GenBank/DDBJ databases">
        <title>Oceanospirillum sp. nov. isolated from marine sediment.</title>
        <authorList>
            <person name="Ji X."/>
        </authorList>
    </citation>
    <scope>NUCLEOTIDE SEQUENCE [LARGE SCALE GENOMIC DNA]</scope>
    <source>
        <strain evidence="2 3">D5</strain>
    </source>
</reference>
<gene>
    <name evidence="2" type="ORF">H4O21_15185</name>
</gene>
<feature type="chain" id="PRO_5032871507" evidence="1">
    <location>
        <begin position="18"/>
        <end position="100"/>
    </location>
</feature>
<proteinExistence type="predicted"/>
<keyword evidence="3" id="KW-1185">Reference proteome</keyword>
<organism evidence="2 3">
    <name type="scientific">Oceanospirillum sediminis</name>
    <dbReference type="NCBI Taxonomy" id="2760088"/>
    <lineage>
        <taxon>Bacteria</taxon>
        <taxon>Pseudomonadati</taxon>
        <taxon>Pseudomonadota</taxon>
        <taxon>Gammaproteobacteria</taxon>
        <taxon>Oceanospirillales</taxon>
        <taxon>Oceanospirillaceae</taxon>
        <taxon>Oceanospirillum</taxon>
    </lineage>
</organism>
<dbReference type="AlphaFoldDB" id="A0A839ITZ0"/>
<feature type="signal peptide" evidence="1">
    <location>
        <begin position="1"/>
        <end position="17"/>
    </location>
</feature>